<proteinExistence type="predicted"/>
<comment type="caution">
    <text evidence="1">The sequence shown here is derived from an EMBL/GenBank/DDBJ whole genome shotgun (WGS) entry which is preliminary data.</text>
</comment>
<accession>A0ACC1LHK2</accession>
<evidence type="ECO:0000313" key="2">
    <source>
        <dbReference type="Proteomes" id="UP001140087"/>
    </source>
</evidence>
<dbReference type="Proteomes" id="UP001140087">
    <property type="component" value="Unassembled WGS sequence"/>
</dbReference>
<gene>
    <name evidence="1" type="ORF">H4R21_000126</name>
</gene>
<evidence type="ECO:0000313" key="1">
    <source>
        <dbReference type="EMBL" id="KAJ2808294.1"/>
    </source>
</evidence>
<sequence>MAARDGGGEAPRHSRRRSVDSPRAAEKAAASGGEAGGGGWLTEELVAVGELKRGAIAAQFPEEFSVDSDFLNGASNVWLPARLHPEIAPGEFQEWLKKHGSQLSKVEDTVNRRKSILSYSYDGAGSDSGEEAGPAKAVAISVRPSAALRRRNTTGLVRRKTFTERVEEEEEAAGGDGATSFLVQHIQRSSLKRSKLANKRRDSTASTGSARRRGRGRSRAQAHDASAPAVSSPLAPLEEPEPADDPAEGAFAAGSYAAAGTQPYHAAQPHGGGSGSGVPAGRVPPATATAAGPDDSHGLAPGHRLSTVEILKQVTAAVDDISFNDFELCGLDSSDGDPAARRQQPVPQPQPLSPPQPQQPPLPPKQQHQQYSAAPAQAAAPTAPERKTVAHKKSSSWWQWGRDDSGPAPAAGAAQTGPGADWGAQPAAAAADGRPARHGEQAQHQPGGADDAAPTPSSSLKAKLPSSMSFLRFSRKGKKDRKMSADDSSKAGPSRGAAPPVPGVPPAQQPPPPPPPPPQQAAQRAVTPQQQKQQRYPQAAGQKSEADSDSDSTSDSESSLRLPPTLQPGSGSEGSGSGSGTGSQQPQQQQHSHIPSIITPVRPPPTRLATGSNRLPIHIERAIYRLGSIKLTNPRRPLLQQVLLSNMLFWYLELINPTSQQRQQQQQQQQQQQPQPQPQPQPQQQAPRQQPLQQQPQPQPQQSPQRSDQRQNYNRQPQQPQQPQQQQQPQGDGGAAGRRGKRGGPLNKSRDQDGRRRSAGTSAGEQVVMRSPQYERQQQQIYMNGSGGSAGGAQGYVYSQQSPPTSPQSMQLQHQGQQHKQHQNQHMPYQHAAAARSQPSVARQSHSDEDDDVPLALYRGERNAMSIG</sequence>
<reference evidence="1" key="1">
    <citation type="submission" date="2022-07" db="EMBL/GenBank/DDBJ databases">
        <title>Phylogenomic reconstructions and comparative analyses of Kickxellomycotina fungi.</title>
        <authorList>
            <person name="Reynolds N.K."/>
            <person name="Stajich J.E."/>
            <person name="Barry K."/>
            <person name="Grigoriev I.V."/>
            <person name="Crous P."/>
            <person name="Smith M.E."/>
        </authorList>
    </citation>
    <scope>NUCLEOTIDE SEQUENCE</scope>
    <source>
        <strain evidence="1">BCRC 34780</strain>
    </source>
</reference>
<name>A0ACC1LHK2_9FUNG</name>
<keyword evidence="2" id="KW-1185">Reference proteome</keyword>
<organism evidence="1 2">
    <name type="scientific">Coemansia helicoidea</name>
    <dbReference type="NCBI Taxonomy" id="1286919"/>
    <lineage>
        <taxon>Eukaryota</taxon>
        <taxon>Fungi</taxon>
        <taxon>Fungi incertae sedis</taxon>
        <taxon>Zoopagomycota</taxon>
        <taxon>Kickxellomycotina</taxon>
        <taxon>Kickxellomycetes</taxon>
        <taxon>Kickxellales</taxon>
        <taxon>Kickxellaceae</taxon>
        <taxon>Coemansia</taxon>
    </lineage>
</organism>
<dbReference type="EMBL" id="JANBUN010000006">
    <property type="protein sequence ID" value="KAJ2808294.1"/>
    <property type="molecule type" value="Genomic_DNA"/>
</dbReference>
<protein>
    <submittedName>
        <fullName evidence="1">Uncharacterized protein</fullName>
    </submittedName>
</protein>